<dbReference type="InterPro" id="IPR001173">
    <property type="entry name" value="Glyco_trans_2-like"/>
</dbReference>
<proteinExistence type="inferred from homology"/>
<sequence>MLLTVLMPVFDSGKYLEKSVSSILNQTFSDFEFLIINDGSTDDSLDILSKFSDRRIRIESNDCNRGLIYTLNRGVELAQGQYIARMDSDDIAHPKRLELQMNFLLKHLDVVMCGASHIGFNGVSKRKQYFPLDYEDIKAEALFNSPFSHPLVIIKSSVMKQFHYDEQFIYAEDYFLWQQIIPKYKVVNLPCFLYFYRTNHGSQTATAMKNAKKRFLIISSIQKIALEKLNIINNDTLSKLHYFLSQSDRIKMLDLEEYSVNDILDYFHLLLFNNKNTTYCSKWALRRILGRLLLKLLIYRWSDLTVLDKWRLMSSSLFYNGVCGIFINRIRFVVYESFANH</sequence>
<dbReference type="AlphaFoldDB" id="A0A139L3F0"/>
<evidence type="ECO:0000259" key="4">
    <source>
        <dbReference type="Pfam" id="PF00535"/>
    </source>
</evidence>
<evidence type="ECO:0000256" key="1">
    <source>
        <dbReference type="ARBA" id="ARBA00006739"/>
    </source>
</evidence>
<dbReference type="EMBL" id="LTDF01000130">
    <property type="protein sequence ID" value="KXT45984.1"/>
    <property type="molecule type" value="Genomic_DNA"/>
</dbReference>
<keyword evidence="2" id="KW-0328">Glycosyltransferase</keyword>
<dbReference type="GO" id="GO:0016757">
    <property type="term" value="F:glycosyltransferase activity"/>
    <property type="evidence" value="ECO:0007669"/>
    <property type="project" value="UniProtKB-KW"/>
</dbReference>
<dbReference type="RefSeq" id="WP_061437152.1">
    <property type="nucleotide sequence ID" value="NZ_KQ968722.1"/>
</dbReference>
<keyword evidence="3 5" id="KW-0808">Transferase</keyword>
<dbReference type="PATRIC" id="fig|329854.7.peg.3373"/>
<dbReference type="InterPro" id="IPR029044">
    <property type="entry name" value="Nucleotide-diphossugar_trans"/>
</dbReference>
<dbReference type="InterPro" id="IPR050834">
    <property type="entry name" value="Glycosyltransf_2"/>
</dbReference>
<dbReference type="Pfam" id="PF00535">
    <property type="entry name" value="Glycos_transf_2"/>
    <property type="match status" value="1"/>
</dbReference>
<evidence type="ECO:0000256" key="2">
    <source>
        <dbReference type="ARBA" id="ARBA00022676"/>
    </source>
</evidence>
<dbReference type="Proteomes" id="UP000070319">
    <property type="component" value="Unassembled WGS sequence"/>
</dbReference>
<evidence type="ECO:0000256" key="3">
    <source>
        <dbReference type="ARBA" id="ARBA00022679"/>
    </source>
</evidence>
<protein>
    <submittedName>
        <fullName evidence="5">Glycosyltransferase, group 2 family protein</fullName>
    </submittedName>
</protein>
<dbReference type="SUPFAM" id="SSF53448">
    <property type="entry name" value="Nucleotide-diphospho-sugar transferases"/>
    <property type="match status" value="1"/>
</dbReference>
<evidence type="ECO:0000313" key="6">
    <source>
        <dbReference type="Proteomes" id="UP000070319"/>
    </source>
</evidence>
<accession>A0A139L3F0</accession>
<organism evidence="5">
    <name type="scientific">Bacteroides intestinalis</name>
    <dbReference type="NCBI Taxonomy" id="329854"/>
    <lineage>
        <taxon>Bacteria</taxon>
        <taxon>Pseudomonadati</taxon>
        <taxon>Bacteroidota</taxon>
        <taxon>Bacteroidia</taxon>
        <taxon>Bacteroidales</taxon>
        <taxon>Bacteroidaceae</taxon>
        <taxon>Bacteroides</taxon>
    </lineage>
</organism>
<comment type="caution">
    <text evidence="5">The sequence shown here is derived from an EMBL/GenBank/DDBJ whole genome shotgun (WGS) entry which is preliminary data.</text>
</comment>
<dbReference type="PANTHER" id="PTHR43685:SF5">
    <property type="entry name" value="GLYCOSYLTRANSFERASE EPSE-RELATED"/>
    <property type="match status" value="1"/>
</dbReference>
<dbReference type="PANTHER" id="PTHR43685">
    <property type="entry name" value="GLYCOSYLTRANSFERASE"/>
    <property type="match status" value="1"/>
</dbReference>
<comment type="similarity">
    <text evidence="1">Belongs to the glycosyltransferase 2 family.</text>
</comment>
<name>A0A139L3F0_9BACE</name>
<feature type="domain" description="Glycosyltransferase 2-like" evidence="4">
    <location>
        <begin position="4"/>
        <end position="137"/>
    </location>
</feature>
<gene>
    <name evidence="5" type="ORF">HMPREF2531_03304</name>
</gene>
<reference evidence="5 6" key="1">
    <citation type="submission" date="2016-02" db="EMBL/GenBank/DDBJ databases">
        <authorList>
            <person name="Wen L."/>
            <person name="He K."/>
            <person name="Yang H."/>
        </authorList>
    </citation>
    <scope>NUCLEOTIDE SEQUENCE [LARGE SCALE GENOMIC DNA]</scope>
    <source>
        <strain evidence="5 6">KLE1704</strain>
    </source>
</reference>
<evidence type="ECO:0000313" key="5">
    <source>
        <dbReference type="EMBL" id="KXT45984.1"/>
    </source>
</evidence>
<dbReference type="Gene3D" id="3.90.550.10">
    <property type="entry name" value="Spore Coat Polysaccharide Biosynthesis Protein SpsA, Chain A"/>
    <property type="match status" value="1"/>
</dbReference>